<keyword evidence="10" id="KW-1185">Reference proteome</keyword>
<keyword evidence="5 7" id="KW-1133">Transmembrane helix</keyword>
<feature type="transmembrane region" description="Helical" evidence="7">
    <location>
        <begin position="193"/>
        <end position="214"/>
    </location>
</feature>
<evidence type="ECO:0000256" key="1">
    <source>
        <dbReference type="ARBA" id="ARBA00004651"/>
    </source>
</evidence>
<dbReference type="GO" id="GO:0055085">
    <property type="term" value="P:transmembrane transport"/>
    <property type="evidence" value="ECO:0007669"/>
    <property type="project" value="InterPro"/>
</dbReference>
<feature type="domain" description="ABC transmembrane type-1" evidence="8">
    <location>
        <begin position="147"/>
        <end position="361"/>
    </location>
</feature>
<dbReference type="CDD" id="cd06261">
    <property type="entry name" value="TM_PBP2"/>
    <property type="match status" value="1"/>
</dbReference>
<gene>
    <name evidence="9" type="ORF">BEI_1393</name>
</gene>
<dbReference type="GO" id="GO:0005886">
    <property type="term" value="C:plasma membrane"/>
    <property type="evidence" value="ECO:0007669"/>
    <property type="project" value="UniProtKB-SubCell"/>
</dbReference>
<evidence type="ECO:0000256" key="7">
    <source>
        <dbReference type="RuleBase" id="RU363032"/>
    </source>
</evidence>
<evidence type="ECO:0000256" key="2">
    <source>
        <dbReference type="ARBA" id="ARBA00022448"/>
    </source>
</evidence>
<dbReference type="SUPFAM" id="SSF161098">
    <property type="entry name" value="MetI-like"/>
    <property type="match status" value="1"/>
</dbReference>
<feature type="transmembrane region" description="Helical" evidence="7">
    <location>
        <begin position="151"/>
        <end position="172"/>
    </location>
</feature>
<evidence type="ECO:0000259" key="8">
    <source>
        <dbReference type="PROSITE" id="PS50928"/>
    </source>
</evidence>
<proteinExistence type="inferred from homology"/>
<accession>A0A291P666</accession>
<dbReference type="Proteomes" id="UP000219993">
    <property type="component" value="Chromosome"/>
</dbReference>
<keyword evidence="3" id="KW-1003">Cell membrane</keyword>
<feature type="transmembrane region" description="Helical" evidence="7">
    <location>
        <begin position="293"/>
        <end position="318"/>
    </location>
</feature>
<keyword evidence="2 7" id="KW-0813">Transport</keyword>
<evidence type="ECO:0000256" key="6">
    <source>
        <dbReference type="ARBA" id="ARBA00023136"/>
    </source>
</evidence>
<dbReference type="RefSeq" id="WP_097788833.1">
    <property type="nucleotide sequence ID" value="NZ_BAAADT010000012.1"/>
</dbReference>
<dbReference type="InterPro" id="IPR035906">
    <property type="entry name" value="MetI-like_sf"/>
</dbReference>
<dbReference type="PROSITE" id="PS50928">
    <property type="entry name" value="ABC_TM1"/>
    <property type="match status" value="1"/>
</dbReference>
<evidence type="ECO:0000256" key="3">
    <source>
        <dbReference type="ARBA" id="ARBA00022475"/>
    </source>
</evidence>
<feature type="transmembrane region" description="Helical" evidence="7">
    <location>
        <begin position="234"/>
        <end position="257"/>
    </location>
</feature>
<evidence type="ECO:0000256" key="4">
    <source>
        <dbReference type="ARBA" id="ARBA00022692"/>
    </source>
</evidence>
<reference evidence="9 10" key="1">
    <citation type="journal article" date="2017" name="Sci. Rep.">
        <title>Revealing the Saline Adaptation Strategies of the Halophilic Bacterium Halomonas beimenensis through High-throughput Omics and Transposon Mutagenesis Approaches.</title>
        <authorList>
            <person name="Chen Y.H."/>
            <person name="Lin S.S."/>
            <person name="Shyu Y.T."/>
        </authorList>
    </citation>
    <scope>NUCLEOTIDE SEQUENCE [LARGE SCALE GENOMIC DNA]</scope>
    <source>
        <strain evidence="9 10">NTU-111</strain>
    </source>
</reference>
<protein>
    <submittedName>
        <fullName evidence="9">Oligopeptide transport system permease protein OppB</fullName>
    </submittedName>
</protein>
<dbReference type="AlphaFoldDB" id="A0A291P666"/>
<comment type="subcellular location">
    <subcellularLocation>
        <location evidence="1 7">Cell membrane</location>
        <topology evidence="1 7">Multi-pass membrane protein</topology>
    </subcellularLocation>
</comment>
<evidence type="ECO:0000313" key="10">
    <source>
        <dbReference type="Proteomes" id="UP000219993"/>
    </source>
</evidence>
<dbReference type="KEGG" id="hbe:BEI_1393"/>
<name>A0A291P666_9GAMM</name>
<evidence type="ECO:0000256" key="5">
    <source>
        <dbReference type="ARBA" id="ARBA00022989"/>
    </source>
</evidence>
<dbReference type="PANTHER" id="PTHR30465">
    <property type="entry name" value="INNER MEMBRANE ABC TRANSPORTER"/>
    <property type="match status" value="1"/>
</dbReference>
<organism evidence="9 10">
    <name type="scientific">Halomonas beimenensis</name>
    <dbReference type="NCBI Taxonomy" id="475662"/>
    <lineage>
        <taxon>Bacteria</taxon>
        <taxon>Pseudomonadati</taxon>
        <taxon>Pseudomonadota</taxon>
        <taxon>Gammaproteobacteria</taxon>
        <taxon>Oceanospirillales</taxon>
        <taxon>Halomonadaceae</taxon>
        <taxon>Halomonas</taxon>
    </lineage>
</organism>
<dbReference type="Gene3D" id="1.10.3720.10">
    <property type="entry name" value="MetI-like"/>
    <property type="match status" value="1"/>
</dbReference>
<dbReference type="InterPro" id="IPR000515">
    <property type="entry name" value="MetI-like"/>
</dbReference>
<feature type="transmembrane region" description="Helical" evidence="7">
    <location>
        <begin position="33"/>
        <end position="53"/>
    </location>
</feature>
<dbReference type="OrthoDB" id="9805855at2"/>
<dbReference type="PANTHER" id="PTHR30465:SF45">
    <property type="entry name" value="BINDING-PROTEIN-DEPENDENT TRANSPORT SYSTEMS INNER MEMBRANE COMPONENT"/>
    <property type="match status" value="1"/>
</dbReference>
<sequence>MSARRGAAAPEPTARRGGWRDLRRLLFYTVKRLLALFVTVLVGVYLTIVIANMGGQVDDLRRVQIRSEAAEAVRADPAFQDLSPGERNDLIERQVALEVERLRLDEPFLVRSVDYLQQALRLDLGRAEQMHSDRGSRDVYDIIVERLPATLLLFGTANLLVFFVSVFVALFLSRRYGGPLDRSVVALAPSSAAPGWFYGIFLILVFAFVVPLLPAGGMVAVPPPEDGWAYAASVVRHMLLPVAAMFLSQIFISIYSWRTFFLIHSSEDYVEMARAKGLPSRLIERRYILRPTLSPIVTSFLLMLIGLWSGAIILEQVFNWPGLGSLLFRAIGYRDTPVIIGGVVIFAYLLAATVFLLDILYALLDPRVRLEGGPR</sequence>
<keyword evidence="4 7" id="KW-0812">Transmembrane</keyword>
<feature type="transmembrane region" description="Helical" evidence="7">
    <location>
        <begin position="338"/>
        <end position="364"/>
    </location>
</feature>
<comment type="similarity">
    <text evidence="7">Belongs to the binding-protein-dependent transport system permease family.</text>
</comment>
<evidence type="ECO:0000313" key="9">
    <source>
        <dbReference type="EMBL" id="ATJ82380.1"/>
    </source>
</evidence>
<dbReference type="Pfam" id="PF00528">
    <property type="entry name" value="BPD_transp_1"/>
    <property type="match status" value="1"/>
</dbReference>
<keyword evidence="6 7" id="KW-0472">Membrane</keyword>
<dbReference type="EMBL" id="CP021435">
    <property type="protein sequence ID" value="ATJ82380.1"/>
    <property type="molecule type" value="Genomic_DNA"/>
</dbReference>